<evidence type="ECO:0000256" key="1">
    <source>
        <dbReference type="ARBA" id="ARBA00004651"/>
    </source>
</evidence>
<dbReference type="GO" id="GO:0005886">
    <property type="term" value="C:plasma membrane"/>
    <property type="evidence" value="ECO:0007669"/>
    <property type="project" value="UniProtKB-SubCell"/>
</dbReference>
<dbReference type="OrthoDB" id="9814608at2"/>
<keyword evidence="2" id="KW-1003">Cell membrane</keyword>
<comment type="caution">
    <text evidence="7">The sequence shown here is derived from an EMBL/GenBank/DDBJ whole genome shotgun (WGS) entry which is preliminary data.</text>
</comment>
<accession>A0A3D9LHU8</accession>
<feature type="transmembrane region" description="Helical" evidence="6">
    <location>
        <begin position="47"/>
        <end position="67"/>
    </location>
</feature>
<feature type="transmembrane region" description="Helical" evidence="6">
    <location>
        <begin position="269"/>
        <end position="290"/>
    </location>
</feature>
<keyword evidence="3 6" id="KW-0812">Transmembrane</keyword>
<evidence type="ECO:0000256" key="2">
    <source>
        <dbReference type="ARBA" id="ARBA00022475"/>
    </source>
</evidence>
<feature type="transmembrane region" description="Helical" evidence="6">
    <location>
        <begin position="310"/>
        <end position="333"/>
    </location>
</feature>
<keyword evidence="5 6" id="KW-0472">Membrane</keyword>
<dbReference type="RefSeq" id="WP_115866480.1">
    <property type="nucleotide sequence ID" value="NZ_QREG01000001.1"/>
</dbReference>
<feature type="transmembrane region" description="Helical" evidence="6">
    <location>
        <begin position="410"/>
        <end position="429"/>
    </location>
</feature>
<evidence type="ECO:0000313" key="8">
    <source>
        <dbReference type="Proteomes" id="UP000256779"/>
    </source>
</evidence>
<dbReference type="InterPro" id="IPR050833">
    <property type="entry name" value="Poly_Biosynth_Transport"/>
</dbReference>
<keyword evidence="8" id="KW-1185">Reference proteome</keyword>
<name>A0A3D9LHU8_MARFU</name>
<feature type="transmembrane region" description="Helical" evidence="6">
    <location>
        <begin position="381"/>
        <end position="404"/>
    </location>
</feature>
<sequence>MGQLKQLAGQTVIYGASSILGRLLNYLLVPLYTAVFAVAEYGVVTELYAIVAFLNVIYTYGFETAYFRFASKSETPSHYFNVAQTSLILTSVVLSALLALFSADIAEALEYPGRGHLVTWLAIIMAVDAVVVVPFAKLRLQSKAVKFAGLKLMNISANIGLNLFFLVFCPWWLSMFPDSIVRWIYNEQLGVGYVFLSNLLANALYLPFFGRAFLQVRFALGAEWKRMLSYALPLMVMGLAGVTNEMFSRVLLKYWLPEGFYPAYTNQEILGIFGGCYKLSVFMTLAIQAFRYAFEPFFFSKSGDAQSPQLFARVMHGFVIFGAFSWMLISIFLPEVAPILLRKPSYLTALEIVPLLLGGGLFLGIYYNLSVWYKLTDKTKYGAWITVLGAVLTLLLNFILIPVLGYMGSAWTTLAVYFVMVVVSYYLGQRHYPIPYFTGKGLFYIALAGLSIMPFYFCALSGPSKYFTATALLLLFVGVVWWLDLRKGTLLKKQL</sequence>
<feature type="transmembrane region" description="Helical" evidence="6">
    <location>
        <begin position="441"/>
        <end position="460"/>
    </location>
</feature>
<organism evidence="7 8">
    <name type="scientific">Marinoscillum furvescens DSM 4134</name>
    <dbReference type="NCBI Taxonomy" id="1122208"/>
    <lineage>
        <taxon>Bacteria</taxon>
        <taxon>Pseudomonadati</taxon>
        <taxon>Bacteroidota</taxon>
        <taxon>Cytophagia</taxon>
        <taxon>Cytophagales</taxon>
        <taxon>Reichenbachiellaceae</taxon>
        <taxon>Marinoscillum</taxon>
    </lineage>
</organism>
<feature type="transmembrane region" description="Helical" evidence="6">
    <location>
        <begin position="345"/>
        <end position="369"/>
    </location>
</feature>
<comment type="subcellular location">
    <subcellularLocation>
        <location evidence="1">Cell membrane</location>
        <topology evidence="1">Multi-pass membrane protein</topology>
    </subcellularLocation>
</comment>
<feature type="transmembrane region" description="Helical" evidence="6">
    <location>
        <begin position="466"/>
        <end position="485"/>
    </location>
</feature>
<gene>
    <name evidence="7" type="ORF">C7460_101510</name>
</gene>
<dbReference type="PANTHER" id="PTHR30250:SF11">
    <property type="entry name" value="O-ANTIGEN TRANSPORTER-RELATED"/>
    <property type="match status" value="1"/>
</dbReference>
<evidence type="ECO:0000256" key="6">
    <source>
        <dbReference type="SAM" id="Phobius"/>
    </source>
</evidence>
<feature type="transmembrane region" description="Helical" evidence="6">
    <location>
        <begin position="79"/>
        <end position="100"/>
    </location>
</feature>
<reference evidence="7 8" key="1">
    <citation type="submission" date="2018-07" db="EMBL/GenBank/DDBJ databases">
        <title>Genomic Encyclopedia of Type Strains, Phase IV (KMG-IV): sequencing the most valuable type-strain genomes for metagenomic binning, comparative biology and taxonomic classification.</title>
        <authorList>
            <person name="Goeker M."/>
        </authorList>
    </citation>
    <scope>NUCLEOTIDE SEQUENCE [LARGE SCALE GENOMIC DNA]</scope>
    <source>
        <strain evidence="7 8">DSM 4134</strain>
    </source>
</reference>
<proteinExistence type="predicted"/>
<feature type="transmembrane region" description="Helical" evidence="6">
    <location>
        <begin position="193"/>
        <end position="216"/>
    </location>
</feature>
<feature type="transmembrane region" description="Helical" evidence="6">
    <location>
        <begin position="12"/>
        <end position="35"/>
    </location>
</feature>
<dbReference type="Proteomes" id="UP000256779">
    <property type="component" value="Unassembled WGS sequence"/>
</dbReference>
<dbReference type="PANTHER" id="PTHR30250">
    <property type="entry name" value="PST FAMILY PREDICTED COLANIC ACID TRANSPORTER"/>
    <property type="match status" value="1"/>
</dbReference>
<keyword evidence="4 6" id="KW-1133">Transmembrane helix</keyword>
<evidence type="ECO:0000256" key="5">
    <source>
        <dbReference type="ARBA" id="ARBA00023136"/>
    </source>
</evidence>
<dbReference type="EMBL" id="QREG01000001">
    <property type="protein sequence ID" value="REE05991.1"/>
    <property type="molecule type" value="Genomic_DNA"/>
</dbReference>
<feature type="transmembrane region" description="Helical" evidence="6">
    <location>
        <begin position="152"/>
        <end position="173"/>
    </location>
</feature>
<evidence type="ECO:0000256" key="3">
    <source>
        <dbReference type="ARBA" id="ARBA00022692"/>
    </source>
</evidence>
<dbReference type="AlphaFoldDB" id="A0A3D9LHU8"/>
<protein>
    <submittedName>
        <fullName evidence="7">O-antigen/teichoic acid export membrane protein</fullName>
    </submittedName>
</protein>
<dbReference type="Pfam" id="PF13440">
    <property type="entry name" value="Polysacc_synt_3"/>
    <property type="match status" value="1"/>
</dbReference>
<feature type="transmembrane region" description="Helical" evidence="6">
    <location>
        <begin position="120"/>
        <end position="140"/>
    </location>
</feature>
<evidence type="ECO:0000313" key="7">
    <source>
        <dbReference type="EMBL" id="REE05991.1"/>
    </source>
</evidence>
<evidence type="ECO:0000256" key="4">
    <source>
        <dbReference type="ARBA" id="ARBA00022989"/>
    </source>
</evidence>
<feature type="transmembrane region" description="Helical" evidence="6">
    <location>
        <begin position="228"/>
        <end position="249"/>
    </location>
</feature>